<keyword evidence="1" id="KW-0472">Membrane</keyword>
<gene>
    <name evidence="2" type="ORF">NBG4_160028</name>
</gene>
<dbReference type="EMBL" id="OUUY01000060">
    <property type="protein sequence ID" value="SPQ00063.1"/>
    <property type="molecule type" value="Genomic_DNA"/>
</dbReference>
<feature type="transmembrane region" description="Helical" evidence="1">
    <location>
        <begin position="166"/>
        <end position="194"/>
    </location>
</feature>
<protein>
    <recommendedName>
        <fullName evidence="4">DUF4337 domain-containing protein</fullName>
    </recommendedName>
</protein>
<reference evidence="3" key="1">
    <citation type="submission" date="2018-03" db="EMBL/GenBank/DDBJ databases">
        <authorList>
            <person name="Zecchin S."/>
        </authorList>
    </citation>
    <scope>NUCLEOTIDE SEQUENCE [LARGE SCALE GENOMIC DNA]</scope>
</reference>
<evidence type="ECO:0000313" key="3">
    <source>
        <dbReference type="Proteomes" id="UP000245125"/>
    </source>
</evidence>
<dbReference type="Pfam" id="PF14235">
    <property type="entry name" value="DUF4337"/>
    <property type="match status" value="1"/>
</dbReference>
<proteinExistence type="predicted"/>
<keyword evidence="3" id="KW-1185">Reference proteome</keyword>
<evidence type="ECO:0000256" key="1">
    <source>
        <dbReference type="SAM" id="Phobius"/>
    </source>
</evidence>
<keyword evidence="1" id="KW-1133">Transmembrane helix</keyword>
<dbReference type="InterPro" id="IPR025570">
    <property type="entry name" value="DUF4337"/>
</dbReference>
<organism evidence="2 3">
    <name type="scientific">Candidatus Sulfobium mesophilum</name>
    <dbReference type="NCBI Taxonomy" id="2016548"/>
    <lineage>
        <taxon>Bacteria</taxon>
        <taxon>Pseudomonadati</taxon>
        <taxon>Nitrospirota</taxon>
        <taxon>Nitrospiria</taxon>
        <taxon>Nitrospirales</taxon>
        <taxon>Nitrospiraceae</taxon>
        <taxon>Candidatus Sulfobium</taxon>
    </lineage>
</organism>
<evidence type="ECO:0008006" key="4">
    <source>
        <dbReference type="Google" id="ProtNLM"/>
    </source>
</evidence>
<feature type="transmembrane region" description="Helical" evidence="1">
    <location>
        <begin position="140"/>
        <end position="160"/>
    </location>
</feature>
<dbReference type="Proteomes" id="UP000245125">
    <property type="component" value="Unassembled WGS sequence"/>
</dbReference>
<feature type="transmembrane region" description="Helical" evidence="1">
    <location>
        <begin position="20"/>
        <end position="40"/>
    </location>
</feature>
<accession>A0A2U3QF72</accession>
<name>A0A2U3QF72_9BACT</name>
<keyword evidence="1" id="KW-0812">Transmembrane</keyword>
<evidence type="ECO:0000313" key="2">
    <source>
        <dbReference type="EMBL" id="SPQ00063.1"/>
    </source>
</evidence>
<dbReference type="AlphaFoldDB" id="A0A2U3QF72"/>
<sequence>MAEVELPDTDELEELKEKKFTRRVALTTALYAVLLAITSLGGNNAMKEMLLAQQQSSDQWAFYQSKVMREHLYRTQKVQLEAGLIERGSSMTPEARRHYEDKIKKIGEEEERYNREKLPIEHEAKKLEAEREINRSKDPYFDYAEVLLQIAIVLSSIAILSSSRGVFAMSMISTAIGSVLSLNGYLLIFSIPFLH</sequence>